<dbReference type="GO" id="GO:0032549">
    <property type="term" value="F:ribonucleoside binding"/>
    <property type="evidence" value="ECO:0007669"/>
    <property type="project" value="InterPro"/>
</dbReference>
<feature type="domain" description="DNA-directed RNA polymerase subunit 2 hybrid-binding" evidence="15">
    <location>
        <begin position="138"/>
        <end position="509"/>
    </location>
</feature>
<feature type="domain" description="RNA polymerase Rpb2" evidence="18">
    <location>
        <begin position="90"/>
        <end position="123"/>
    </location>
</feature>
<evidence type="ECO:0000256" key="7">
    <source>
        <dbReference type="ARBA" id="ARBA00022695"/>
    </source>
</evidence>
<dbReference type="FunFam" id="2.40.270.10:FF:000011">
    <property type="entry name" value="DNA-directed RNA polymerase subunit beta"/>
    <property type="match status" value="1"/>
</dbReference>
<feature type="domain" description="RNA polymerase Rpb2" evidence="17">
    <location>
        <begin position="8"/>
        <end position="69"/>
    </location>
</feature>
<dbReference type="SUPFAM" id="SSF64484">
    <property type="entry name" value="beta and beta-prime subunits of DNA dependent RNA-polymerase"/>
    <property type="match status" value="1"/>
</dbReference>
<sequence>MMERPTDVYLNGRIIGNTGDAIKLSDEMRNLRRQSVIASDVSISYIDSENELHINTDEGRVVRPLIRVEKGVPILTEDYLNKVKNDEMSWGDLVRRGIIEYLDASEEENTYIALNESDLSDEHTHLELDPATMFGVCGNFVPFLNHNMATRVTLGANMSKQGSGLYASNYSIRTDTQKHLLNYAQMPIVKSVPMDLVNYDERPSGQNLVVAILSQGGYNMQDAIILNKASVERGIGRSVAFRTYKASEQRYPGGQVDSIEVPDKEVRGYRSETCYRHLGEDGIVEPESIIGEEDVILGKTSPPRFLEVMEEFGISVKNRRESSLAAKTGEGGIADTVLISENLEGDKQVKVKLRDQRIPELGDKFSSRHGQKGVIGQVLPQEDAPFTEAGIIPDLIINPHAIPSRMTIGQLLESIGGKLGSLEGRKIDASPFTGEAEGDMRSQLENHGFTNTGKEVMYNGVTGERLEAEIFIGVVYYQKLKHMVVDKIRARSRGPVQILTRQPTAGKARDGGLRVGEMEKDTFVAHGASLLLKERLLDESDKTTVPVCSSCGLVSVYDRFRDMYFCTVCGENIEAKMVEMSYAFKLLLDEMKSLCIYPRLLIGDKG</sequence>
<dbReference type="InterPro" id="IPR015712">
    <property type="entry name" value="DNA-dir_RNA_pol_su2"/>
</dbReference>
<dbReference type="Pfam" id="PF04567">
    <property type="entry name" value="RNA_pol_Rpb2_5"/>
    <property type="match status" value="1"/>
</dbReference>
<keyword evidence="5" id="KW-0963">Cytoplasm</keyword>
<evidence type="ECO:0000256" key="9">
    <source>
        <dbReference type="ARBA" id="ARBA00022833"/>
    </source>
</evidence>
<evidence type="ECO:0000256" key="4">
    <source>
        <dbReference type="ARBA" id="ARBA00022478"/>
    </source>
</evidence>
<name>A0A075HBN3_9EURY</name>
<dbReference type="Pfam" id="PF00562">
    <property type="entry name" value="RNA_pol_Rpb2_6"/>
    <property type="match status" value="1"/>
</dbReference>
<evidence type="ECO:0000256" key="8">
    <source>
        <dbReference type="ARBA" id="ARBA00022723"/>
    </source>
</evidence>
<dbReference type="InterPro" id="IPR007120">
    <property type="entry name" value="DNA-dir_RNAP_su2_dom"/>
</dbReference>
<dbReference type="GO" id="GO:0008270">
    <property type="term" value="F:zinc ion binding"/>
    <property type="evidence" value="ECO:0007669"/>
    <property type="project" value="InterPro"/>
</dbReference>
<dbReference type="Pfam" id="PF04560">
    <property type="entry name" value="RNA_pol_Rpb2_7"/>
    <property type="match status" value="1"/>
</dbReference>
<dbReference type="EMBL" id="KF900912">
    <property type="protein sequence ID" value="AIF11233.1"/>
    <property type="molecule type" value="Genomic_DNA"/>
</dbReference>
<dbReference type="PANTHER" id="PTHR20856">
    <property type="entry name" value="DNA-DIRECTED RNA POLYMERASE I SUBUNIT 2"/>
    <property type="match status" value="1"/>
</dbReference>
<evidence type="ECO:0000256" key="12">
    <source>
        <dbReference type="ARBA" id="ARBA00025838"/>
    </source>
</evidence>
<dbReference type="InterPro" id="IPR007646">
    <property type="entry name" value="RNA_pol_Rpb2_4"/>
</dbReference>
<dbReference type="CDD" id="cd00653">
    <property type="entry name" value="RNA_pol_B_RPB2"/>
    <property type="match status" value="1"/>
</dbReference>
<dbReference type="GO" id="GO:0000428">
    <property type="term" value="C:DNA-directed RNA polymerase complex"/>
    <property type="evidence" value="ECO:0007669"/>
    <property type="project" value="UniProtKB-KW"/>
</dbReference>
<evidence type="ECO:0000313" key="19">
    <source>
        <dbReference type="EMBL" id="AIF11233.1"/>
    </source>
</evidence>
<comment type="function">
    <text evidence="14">DNA-dependent RNA polymerase catalyzes the transcription of DNA into RNA using the four ribonucleoside triphosphates as substrates.</text>
</comment>
<keyword evidence="4 14" id="KW-0240">DNA-directed RNA polymerase</keyword>
<dbReference type="GO" id="GO:0005737">
    <property type="term" value="C:cytoplasm"/>
    <property type="evidence" value="ECO:0007669"/>
    <property type="project" value="UniProtKB-SubCell"/>
</dbReference>
<dbReference type="Pfam" id="PF04566">
    <property type="entry name" value="RNA_pol_Rpb2_4"/>
    <property type="match status" value="1"/>
</dbReference>
<reference evidence="19" key="1">
    <citation type="journal article" date="2014" name="Genome Biol. Evol.">
        <title>Pangenome evidence for extensive interdomain horizontal transfer affecting lineage core and shell genes in uncultured planktonic thaumarchaeota and euryarchaeota.</title>
        <authorList>
            <person name="Deschamps P."/>
            <person name="Zivanovic Y."/>
            <person name="Moreira D."/>
            <person name="Rodriguez-Valera F."/>
            <person name="Lopez-Garcia P."/>
        </authorList>
    </citation>
    <scope>NUCLEOTIDE SEQUENCE</scope>
</reference>
<comment type="subunit">
    <text evidence="12">Part of the RNA polymerase complex.</text>
</comment>
<keyword evidence="11 14" id="KW-0804">Transcription</keyword>
<evidence type="ECO:0000256" key="2">
    <source>
        <dbReference type="ARBA" id="ARBA00004496"/>
    </source>
</evidence>
<comment type="catalytic activity">
    <reaction evidence="13 14">
        <text>RNA(n) + a ribonucleoside 5'-triphosphate = RNA(n+1) + diphosphate</text>
        <dbReference type="Rhea" id="RHEA:21248"/>
        <dbReference type="Rhea" id="RHEA-COMP:14527"/>
        <dbReference type="Rhea" id="RHEA-COMP:17342"/>
        <dbReference type="ChEBI" id="CHEBI:33019"/>
        <dbReference type="ChEBI" id="CHEBI:61557"/>
        <dbReference type="ChEBI" id="CHEBI:140395"/>
        <dbReference type="EC" id="2.7.7.6"/>
    </reaction>
</comment>
<evidence type="ECO:0000256" key="10">
    <source>
        <dbReference type="ARBA" id="ARBA00023125"/>
    </source>
</evidence>
<evidence type="ECO:0000259" key="16">
    <source>
        <dbReference type="Pfam" id="PF04560"/>
    </source>
</evidence>
<dbReference type="GO" id="GO:0003677">
    <property type="term" value="F:DNA binding"/>
    <property type="evidence" value="ECO:0007669"/>
    <property type="project" value="UniProtKB-KW"/>
</dbReference>
<dbReference type="GO" id="GO:0003899">
    <property type="term" value="F:DNA-directed RNA polymerase activity"/>
    <property type="evidence" value="ECO:0007669"/>
    <property type="project" value="UniProtKB-EC"/>
</dbReference>
<keyword evidence="8" id="KW-0479">Metal-binding</keyword>
<accession>A0A075HBN3</accession>
<keyword evidence="6 14" id="KW-0808">Transferase</keyword>
<protein>
    <recommendedName>
        <fullName evidence="14">DNA-directed RNA polymerase subunit beta</fullName>
        <ecNumber evidence="14">2.7.7.6</ecNumber>
    </recommendedName>
</protein>
<gene>
    <name evidence="19" type="primary">rpoB1</name>
</gene>
<evidence type="ECO:0000259" key="18">
    <source>
        <dbReference type="Pfam" id="PF04567"/>
    </source>
</evidence>
<dbReference type="GO" id="GO:0006351">
    <property type="term" value="P:DNA-templated transcription"/>
    <property type="evidence" value="ECO:0007669"/>
    <property type="project" value="InterPro"/>
</dbReference>
<evidence type="ECO:0000256" key="6">
    <source>
        <dbReference type="ARBA" id="ARBA00022679"/>
    </source>
</evidence>
<evidence type="ECO:0000256" key="13">
    <source>
        <dbReference type="ARBA" id="ARBA00048552"/>
    </source>
</evidence>
<evidence type="ECO:0000256" key="3">
    <source>
        <dbReference type="ARBA" id="ARBA00006835"/>
    </source>
</evidence>
<dbReference type="NCBIfam" id="TIGR03670">
    <property type="entry name" value="rpoB_arch"/>
    <property type="match status" value="1"/>
</dbReference>
<evidence type="ECO:0000259" key="17">
    <source>
        <dbReference type="Pfam" id="PF04566"/>
    </source>
</evidence>
<evidence type="ECO:0000256" key="14">
    <source>
        <dbReference type="RuleBase" id="RU363031"/>
    </source>
</evidence>
<evidence type="ECO:0000256" key="11">
    <source>
        <dbReference type="ARBA" id="ARBA00023163"/>
    </source>
</evidence>
<dbReference type="InterPro" id="IPR019969">
    <property type="entry name" value="RNAP_Rpo2"/>
</dbReference>
<comment type="similarity">
    <text evidence="3 14">Belongs to the RNA polymerase beta chain family.</text>
</comment>
<dbReference type="Gene3D" id="2.40.50.150">
    <property type="match status" value="1"/>
</dbReference>
<evidence type="ECO:0000256" key="5">
    <source>
        <dbReference type="ARBA" id="ARBA00022490"/>
    </source>
</evidence>
<evidence type="ECO:0000259" key="15">
    <source>
        <dbReference type="Pfam" id="PF00562"/>
    </source>
</evidence>
<comment type="subcellular location">
    <subcellularLocation>
        <location evidence="2">Cytoplasm</location>
    </subcellularLocation>
</comment>
<dbReference type="InterPro" id="IPR007647">
    <property type="entry name" value="RNA_pol_Rpb2_5"/>
</dbReference>
<dbReference type="InterPro" id="IPR014724">
    <property type="entry name" value="RNA_pol_RPB2_OB-fold"/>
</dbReference>
<feature type="domain" description="RNA polymerase Rpb2" evidence="16">
    <location>
        <begin position="511"/>
        <end position="601"/>
    </location>
</feature>
<keyword evidence="10" id="KW-0238">DNA-binding</keyword>
<keyword evidence="9" id="KW-0862">Zinc</keyword>
<dbReference type="AlphaFoldDB" id="A0A075HBN3"/>
<dbReference type="Gene3D" id="3.90.1800.10">
    <property type="entry name" value="RNA polymerase alpha subunit dimerisation domain"/>
    <property type="match status" value="1"/>
</dbReference>
<keyword evidence="7 14" id="KW-0548">Nucleotidyltransferase</keyword>
<dbReference type="EC" id="2.7.7.6" evidence="14"/>
<proteinExistence type="inferred from homology"/>
<comment type="cofactor">
    <cofactor evidence="1">
        <name>Zn(2+)</name>
        <dbReference type="ChEBI" id="CHEBI:29105"/>
    </cofactor>
</comment>
<dbReference type="PROSITE" id="PS01166">
    <property type="entry name" value="RNA_POL_BETA"/>
    <property type="match status" value="1"/>
</dbReference>
<dbReference type="Gene3D" id="3.90.1070.20">
    <property type="match status" value="1"/>
</dbReference>
<dbReference type="InterPro" id="IPR007121">
    <property type="entry name" value="RNA_pol_bsu_CS"/>
</dbReference>
<dbReference type="InterPro" id="IPR007641">
    <property type="entry name" value="RNA_pol_Rpb2_7"/>
</dbReference>
<evidence type="ECO:0000256" key="1">
    <source>
        <dbReference type="ARBA" id="ARBA00001947"/>
    </source>
</evidence>
<organism evidence="19">
    <name type="scientific">uncultured marine group II/III euryarchaeote KM3_51_D01</name>
    <dbReference type="NCBI Taxonomy" id="1456454"/>
    <lineage>
        <taxon>Archaea</taxon>
        <taxon>Methanobacteriati</taxon>
        <taxon>Methanobacteriota</taxon>
        <taxon>environmental samples</taxon>
    </lineage>
</organism>
<dbReference type="Gene3D" id="2.40.270.10">
    <property type="entry name" value="DNA-directed RNA polymerase, subunit 2, domain 6"/>
    <property type="match status" value="1"/>
</dbReference>
<dbReference type="InterPro" id="IPR037033">
    <property type="entry name" value="DNA-dir_RNAP_su2_hyb_sf"/>
</dbReference>